<dbReference type="InterPro" id="IPR036188">
    <property type="entry name" value="FAD/NAD-bd_sf"/>
</dbReference>
<evidence type="ECO:0000256" key="8">
    <source>
        <dbReference type="ARBA" id="ARBA00022630"/>
    </source>
</evidence>
<comment type="subcellular location">
    <subcellularLocation>
        <location evidence="2">Mitochondrion</location>
    </subcellularLocation>
</comment>
<dbReference type="InterPro" id="IPR023753">
    <property type="entry name" value="FAD/NAD-binding_dom"/>
</dbReference>
<dbReference type="InterPro" id="IPR005061">
    <property type="entry name" value="Ist1"/>
</dbReference>
<dbReference type="SUPFAM" id="SSF51971">
    <property type="entry name" value="Nucleotide-binding domain"/>
    <property type="match status" value="1"/>
</dbReference>
<keyword evidence="11" id="KW-0809">Transit peptide</keyword>
<dbReference type="Proteomes" id="UP000467841">
    <property type="component" value="Unassembled WGS sequence"/>
</dbReference>
<dbReference type="EMBL" id="CACVBM020000999">
    <property type="protein sequence ID" value="CAA7025424.1"/>
    <property type="molecule type" value="Genomic_DNA"/>
</dbReference>
<dbReference type="PRINTS" id="PR00419">
    <property type="entry name" value="ADXRDTASE"/>
</dbReference>
<dbReference type="GO" id="GO:0016491">
    <property type="term" value="F:oxidoreductase activity"/>
    <property type="evidence" value="ECO:0007669"/>
    <property type="project" value="UniProtKB-KW"/>
</dbReference>
<name>A0A6D2IB03_9BRAS</name>
<keyword evidence="19" id="KW-1185">Reference proteome</keyword>
<keyword evidence="10" id="KW-0521">NADP</keyword>
<dbReference type="AlphaFoldDB" id="A0A6D2IB03"/>
<sequence>MFDGLLGRGFAPKGKPLIKLTKNRIDVLRRKRTATIKFLRKDLADLVSNGLDVNAYSRAGGLLDELRLLWNLDFVENTCDFVYKQLSTMQKMEECPEDCREAVSSLMFAASGFSELPELRELRQMFHEKYADSLGLFVNQELVESMSSKPFSLEKKVKLMEDVALEFSIRWDSKAFEKRIIRQNSVKETPKSTYDKPVHGNMALPSERKKADASERRDPLHQPDKQSYQNGLRGNQHGLASKERSDNVGHASRLERHEPIFNEGDTIVMKIKRENQQGVISREKSDNVRHVSRSDSKDNKAERKEFYLQHKRESSRERHEPIFNEGDTIVMKIKRENLVHGNGDEADAPKKTEVTEKPKPSSTKRADKLVLGFKQESFFQGYKHENHEDHAPQKVEDNIARPPKPSSKSKRTDSIDSGRRHRRDQESRENAVLVGERTENDPSGGNVKGGDPTNPARKVEERETERMKSPFYKSLPPPPYVKPSGKAKNENAEASVHGVERGNEPSHHQVNDIDDQSLKRRSSRTKHILQSSGDDDTRSRRRENSRKGLQVLIDEDEKDSEEKMMDQLLLHYSKKPSSYDNVHQEAKSRRSHLKNAEGEDMLIHKTARSRSLPSDQFAGPSVPAITIARASSFQPERSSDANKHVHPKLPNYDDLAARFAELKGRYLSSSSSSRSLHVCVVGSGPAGFYTAEKLLKAHEGARVDIIDRLPTPFGLVRSGVAPDHPETKIVMNQFSRVAQHERCSFHGNVKLGSDLSLSELRDLYHVVVLAYGAESDRALGIPGESLSGIHSAREFVWWYNGHPDYSSFKPDLKSSDKAVILGQGNVALDVARILLRPTTELASTDIARHALSALEESSIRKVYLVGRRGPVQAALTAKELREILGIKNLHIRIKETDLSVTPADEEEMKTSRARKRIYELLSKAAGAAGTSKAVDPDQRELHFVFFRQPNRFLESDERGGHVSGVNLEKTILESVGSGKQIAVGTGEFEDLNCSLVLKAIGYKSVPINGLPFDHKKGIVPNVRGRVVSDTSGGISQTEPGLYVCGWLKRGPVGIIATNLYCAEETVGSISEDIEEGVCKSAKAGSKGLLELLEKRNVNKVDFSGWEKIDAKETQMGSERNKPREKLVSWEDLLAAAAAY</sequence>
<dbReference type="Gene3D" id="3.50.50.60">
    <property type="entry name" value="FAD/NAD(P)-binding domain"/>
    <property type="match status" value="1"/>
</dbReference>
<feature type="region of interest" description="Disordered" evidence="16">
    <location>
        <begin position="188"/>
        <end position="260"/>
    </location>
</feature>
<keyword evidence="8" id="KW-0285">Flavoprotein</keyword>
<accession>A0A6D2IB03</accession>
<dbReference type="PANTHER" id="PTHR48467">
    <property type="entry name" value="GLUTAMATE SYNTHASE 1 [NADH], CHLOROPLASTIC-LIKE"/>
    <property type="match status" value="1"/>
</dbReference>
<dbReference type="GO" id="GO:0005739">
    <property type="term" value="C:mitochondrion"/>
    <property type="evidence" value="ECO:0007669"/>
    <property type="project" value="UniProtKB-SubCell"/>
</dbReference>
<keyword evidence="7" id="KW-0813">Transport</keyword>
<evidence type="ECO:0000256" key="13">
    <source>
        <dbReference type="ARBA" id="ARBA00023002"/>
    </source>
</evidence>
<dbReference type="Pfam" id="PF03398">
    <property type="entry name" value="Ist1"/>
    <property type="match status" value="1"/>
</dbReference>
<organism evidence="18 19">
    <name type="scientific">Microthlaspi erraticum</name>
    <dbReference type="NCBI Taxonomy" id="1685480"/>
    <lineage>
        <taxon>Eukaryota</taxon>
        <taxon>Viridiplantae</taxon>
        <taxon>Streptophyta</taxon>
        <taxon>Embryophyta</taxon>
        <taxon>Tracheophyta</taxon>
        <taxon>Spermatophyta</taxon>
        <taxon>Magnoliopsida</taxon>
        <taxon>eudicotyledons</taxon>
        <taxon>Gunneridae</taxon>
        <taxon>Pentapetalae</taxon>
        <taxon>rosids</taxon>
        <taxon>malvids</taxon>
        <taxon>Brassicales</taxon>
        <taxon>Brassicaceae</taxon>
        <taxon>Coluteocarpeae</taxon>
        <taxon>Microthlaspi</taxon>
    </lineage>
</organism>
<feature type="domain" description="FAD/NAD(P)-binding" evidence="17">
    <location>
        <begin position="677"/>
        <end position="839"/>
    </location>
</feature>
<evidence type="ECO:0000256" key="6">
    <source>
        <dbReference type="ARBA" id="ARBA00016287"/>
    </source>
</evidence>
<proteinExistence type="inferred from homology"/>
<evidence type="ECO:0000256" key="7">
    <source>
        <dbReference type="ARBA" id="ARBA00022448"/>
    </source>
</evidence>
<evidence type="ECO:0000256" key="15">
    <source>
        <dbReference type="ARBA" id="ARBA00048933"/>
    </source>
</evidence>
<evidence type="ECO:0000256" key="10">
    <source>
        <dbReference type="ARBA" id="ARBA00022857"/>
    </source>
</evidence>
<comment type="caution">
    <text evidence="18">The sequence shown here is derived from an EMBL/GenBank/DDBJ whole genome shotgun (WGS) entry which is preliminary data.</text>
</comment>
<gene>
    <name evidence="18" type="ORF">MERR_LOCUS12659</name>
</gene>
<feature type="compositionally biased region" description="Basic and acidic residues" evidence="16">
    <location>
        <begin position="457"/>
        <end position="468"/>
    </location>
</feature>
<evidence type="ECO:0000256" key="16">
    <source>
        <dbReference type="SAM" id="MobiDB-lite"/>
    </source>
</evidence>
<evidence type="ECO:0000256" key="4">
    <source>
        <dbReference type="ARBA" id="ARBA00008312"/>
    </source>
</evidence>
<feature type="region of interest" description="Disordered" evidence="16">
    <location>
        <begin position="275"/>
        <end position="319"/>
    </location>
</feature>
<dbReference type="Gene3D" id="3.40.50.720">
    <property type="entry name" value="NAD(P)-binding Rossmann-like Domain"/>
    <property type="match status" value="1"/>
</dbReference>
<evidence type="ECO:0000256" key="11">
    <source>
        <dbReference type="ARBA" id="ARBA00022946"/>
    </source>
</evidence>
<feature type="compositionally biased region" description="Basic and acidic residues" evidence="16">
    <location>
        <begin position="240"/>
        <end position="260"/>
    </location>
</feature>
<keyword evidence="12" id="KW-0249">Electron transport</keyword>
<feature type="compositionally biased region" description="Basic and acidic residues" evidence="16">
    <location>
        <begin position="347"/>
        <end position="368"/>
    </location>
</feature>
<feature type="compositionally biased region" description="Basic and acidic residues" evidence="16">
    <location>
        <begin position="382"/>
        <end position="399"/>
    </location>
</feature>
<keyword evidence="9" id="KW-0274">FAD</keyword>
<dbReference type="InterPro" id="IPR055275">
    <property type="entry name" value="Ferredox_Rdtase"/>
</dbReference>
<protein>
    <recommendedName>
        <fullName evidence="6">NADPH:adrenodoxin oxidoreductase, mitochondrial</fullName>
        <ecNumber evidence="5">1.18.1.6</ecNumber>
    </recommendedName>
</protein>
<dbReference type="EC" id="1.18.1.6" evidence="5"/>
<evidence type="ECO:0000313" key="18">
    <source>
        <dbReference type="EMBL" id="CAA7025424.1"/>
    </source>
</evidence>
<comment type="catalytic activity">
    <reaction evidence="15">
        <text>2 reduced [adrenodoxin] + NADP(+) + H(+) = 2 oxidized [adrenodoxin] + NADPH</text>
        <dbReference type="Rhea" id="RHEA:42312"/>
        <dbReference type="Rhea" id="RHEA-COMP:9998"/>
        <dbReference type="Rhea" id="RHEA-COMP:9999"/>
        <dbReference type="ChEBI" id="CHEBI:15378"/>
        <dbReference type="ChEBI" id="CHEBI:33737"/>
        <dbReference type="ChEBI" id="CHEBI:33738"/>
        <dbReference type="ChEBI" id="CHEBI:57783"/>
        <dbReference type="ChEBI" id="CHEBI:58349"/>
        <dbReference type="EC" id="1.18.1.6"/>
    </reaction>
</comment>
<evidence type="ECO:0000256" key="1">
    <source>
        <dbReference type="ARBA" id="ARBA00001974"/>
    </source>
</evidence>
<evidence type="ECO:0000256" key="2">
    <source>
        <dbReference type="ARBA" id="ARBA00004173"/>
    </source>
</evidence>
<feature type="compositionally biased region" description="Basic and acidic residues" evidence="16">
    <location>
        <begin position="410"/>
        <end position="429"/>
    </location>
</feature>
<feature type="compositionally biased region" description="Basic and acidic residues" evidence="16">
    <location>
        <begin position="188"/>
        <end position="198"/>
    </location>
</feature>
<keyword evidence="14" id="KW-0496">Mitochondrion</keyword>
<dbReference type="Pfam" id="PF07992">
    <property type="entry name" value="Pyr_redox_2"/>
    <property type="match status" value="1"/>
</dbReference>
<comment type="cofactor">
    <cofactor evidence="1">
        <name>FAD</name>
        <dbReference type="ChEBI" id="CHEBI:57692"/>
    </cofactor>
</comment>
<comment type="similarity">
    <text evidence="4">Belongs to the ferredoxin--NADP reductase type 1 family.</text>
</comment>
<dbReference type="PANTHER" id="PTHR48467:SF1">
    <property type="entry name" value="GLUTAMATE SYNTHASE 1 [NADH], CHLOROPLASTIC-LIKE"/>
    <property type="match status" value="1"/>
</dbReference>
<reference evidence="18" key="1">
    <citation type="submission" date="2020-01" db="EMBL/GenBank/DDBJ databases">
        <authorList>
            <person name="Mishra B."/>
        </authorList>
    </citation>
    <scope>NUCLEOTIDE SEQUENCE [LARGE SCALE GENOMIC DNA]</scope>
</reference>
<dbReference type="OrthoDB" id="333024at2759"/>
<dbReference type="InterPro" id="IPR042277">
    <property type="entry name" value="IST1-like"/>
</dbReference>
<feature type="compositionally biased region" description="Basic and acidic residues" evidence="16">
    <location>
        <begin position="206"/>
        <end position="224"/>
    </location>
</feature>
<dbReference type="FunFam" id="1.20.1260.60:FF:000002">
    <property type="entry name" value="Vacuolar protein sorting-associated protein IST1"/>
    <property type="match status" value="1"/>
</dbReference>
<feature type="region of interest" description="Disordered" evidence="16">
    <location>
        <begin position="340"/>
        <end position="560"/>
    </location>
</feature>
<evidence type="ECO:0000259" key="17">
    <source>
        <dbReference type="Pfam" id="PF07992"/>
    </source>
</evidence>
<evidence type="ECO:0000313" key="19">
    <source>
        <dbReference type="Proteomes" id="UP000467841"/>
    </source>
</evidence>
<dbReference type="GO" id="GO:0015031">
    <property type="term" value="P:protein transport"/>
    <property type="evidence" value="ECO:0007669"/>
    <property type="project" value="InterPro"/>
</dbReference>
<comment type="similarity">
    <text evidence="3">Belongs to the IST1 family.</text>
</comment>
<evidence type="ECO:0000256" key="5">
    <source>
        <dbReference type="ARBA" id="ARBA00013219"/>
    </source>
</evidence>
<evidence type="ECO:0000256" key="3">
    <source>
        <dbReference type="ARBA" id="ARBA00005536"/>
    </source>
</evidence>
<feature type="compositionally biased region" description="Basic and acidic residues" evidence="16">
    <location>
        <begin position="498"/>
        <end position="511"/>
    </location>
</feature>
<evidence type="ECO:0000256" key="9">
    <source>
        <dbReference type="ARBA" id="ARBA00022827"/>
    </source>
</evidence>
<keyword evidence="13" id="KW-0560">Oxidoreductase</keyword>
<dbReference type="FunFam" id="3.50.50.60:FF:000036">
    <property type="entry name" value="NADPH:adrenodoxin oxidoreductase, mitochondrial"/>
    <property type="match status" value="1"/>
</dbReference>
<evidence type="ECO:0000256" key="14">
    <source>
        <dbReference type="ARBA" id="ARBA00023128"/>
    </source>
</evidence>
<dbReference type="Gene3D" id="1.20.1260.60">
    <property type="entry name" value="Vacuolar protein sorting-associated protein Ist1"/>
    <property type="match status" value="1"/>
</dbReference>
<evidence type="ECO:0000256" key="12">
    <source>
        <dbReference type="ARBA" id="ARBA00022982"/>
    </source>
</evidence>